<organism evidence="1 2">
    <name type="scientific">Rhodnius prolixus</name>
    <name type="common">Triatomid bug</name>
    <dbReference type="NCBI Taxonomy" id="13249"/>
    <lineage>
        <taxon>Eukaryota</taxon>
        <taxon>Metazoa</taxon>
        <taxon>Ecdysozoa</taxon>
        <taxon>Arthropoda</taxon>
        <taxon>Hexapoda</taxon>
        <taxon>Insecta</taxon>
        <taxon>Pterygota</taxon>
        <taxon>Neoptera</taxon>
        <taxon>Paraneoptera</taxon>
        <taxon>Hemiptera</taxon>
        <taxon>Heteroptera</taxon>
        <taxon>Panheteroptera</taxon>
        <taxon>Cimicomorpha</taxon>
        <taxon>Reduviidae</taxon>
        <taxon>Triatominae</taxon>
        <taxon>Rhodnius</taxon>
    </lineage>
</organism>
<keyword evidence="2" id="KW-1185">Reference proteome</keyword>
<dbReference type="HOGENOM" id="CLU_1877966_0_0_1"/>
<dbReference type="Proteomes" id="UP000015103">
    <property type="component" value="Unassembled WGS sequence"/>
</dbReference>
<evidence type="ECO:0000313" key="2">
    <source>
        <dbReference type="Proteomes" id="UP000015103"/>
    </source>
</evidence>
<name>T1HX19_RHOPR</name>
<accession>T1HX19</accession>
<dbReference type="RefSeq" id="XP_073976288.1">
    <property type="nucleotide sequence ID" value="XM_074120187.1"/>
</dbReference>
<dbReference type="EnsemblMetazoa" id="RPRC008589-RA">
    <property type="protein sequence ID" value="RPRC008589-PA"/>
    <property type="gene ID" value="RPRC008589"/>
</dbReference>
<dbReference type="GeneID" id="141450113"/>
<dbReference type="InParanoid" id="T1HX19"/>
<protein>
    <submittedName>
        <fullName evidence="1">Uncharacterized protein</fullName>
    </submittedName>
</protein>
<evidence type="ECO:0000313" key="1">
    <source>
        <dbReference type="EnsemblMetazoa" id="RPRC008589-PA"/>
    </source>
</evidence>
<dbReference type="EMBL" id="ACPB03010112">
    <property type="status" value="NOT_ANNOTATED_CDS"/>
    <property type="molecule type" value="Genomic_DNA"/>
</dbReference>
<proteinExistence type="predicted"/>
<dbReference type="AlphaFoldDB" id="T1HX19"/>
<sequence length="136" mass="16112">MSSMRCFGDGDKSQRKGHRRDELSRGVLYIAQCFQKHNWVPLSFPKLYEYLRAHMQELNDLEKTERLERISRVIRYGVAVGVLLEKMDKYTFNVFKLEPARKVRSPRKVDTFKNLRTRILKQLKGDTCKGRQSETD</sequence>
<dbReference type="VEuPathDB" id="VectorBase:RPRC008589"/>
<reference evidence="1" key="1">
    <citation type="submission" date="2015-05" db="UniProtKB">
        <authorList>
            <consortium name="EnsemblMetazoa"/>
        </authorList>
    </citation>
    <scope>IDENTIFICATION</scope>
</reference>